<evidence type="ECO:0000256" key="3">
    <source>
        <dbReference type="ARBA" id="ARBA00022927"/>
    </source>
</evidence>
<organism evidence="7 8">
    <name type="scientific">Ascoidea rubescens DSM 1968</name>
    <dbReference type="NCBI Taxonomy" id="1344418"/>
    <lineage>
        <taxon>Eukaryota</taxon>
        <taxon>Fungi</taxon>
        <taxon>Dikarya</taxon>
        <taxon>Ascomycota</taxon>
        <taxon>Saccharomycotina</taxon>
        <taxon>Saccharomycetes</taxon>
        <taxon>Ascoideaceae</taxon>
        <taxon>Ascoidea</taxon>
    </lineage>
</organism>
<dbReference type="GO" id="GO:0090522">
    <property type="term" value="P:vesicle tethering involved in exocytosis"/>
    <property type="evidence" value="ECO:0007669"/>
    <property type="project" value="UniProtKB-UniRule"/>
</dbReference>
<evidence type="ECO:0000256" key="1">
    <source>
        <dbReference type="ARBA" id="ARBA00022448"/>
    </source>
</evidence>
<feature type="domain" description="Exocyst complex component Sec8 N-terminal" evidence="5">
    <location>
        <begin position="23"/>
        <end position="162"/>
    </location>
</feature>
<keyword evidence="2 4" id="KW-0268">Exocytosis</keyword>
<dbReference type="AlphaFoldDB" id="A0A1D2VMC9"/>
<dbReference type="GO" id="GO:0000131">
    <property type="term" value="C:incipient cellular bud site"/>
    <property type="evidence" value="ECO:0007669"/>
    <property type="project" value="EnsemblFungi"/>
</dbReference>
<dbReference type="FunCoup" id="A0A1D2VMC9">
    <property type="interactions" value="287"/>
</dbReference>
<dbReference type="GO" id="GO:0015031">
    <property type="term" value="P:protein transport"/>
    <property type="evidence" value="ECO:0007669"/>
    <property type="project" value="UniProtKB-KW"/>
</dbReference>
<keyword evidence="8" id="KW-1185">Reference proteome</keyword>
<dbReference type="InterPro" id="IPR039682">
    <property type="entry name" value="Sec8/EXOC4"/>
</dbReference>
<comment type="function">
    <text evidence="4">Component of the exocyst complex involved in the docking of exocytic vesicles with fusion sites on the plasma membrane.</text>
</comment>
<dbReference type="RefSeq" id="XP_020049024.1">
    <property type="nucleotide sequence ID" value="XM_020189635.1"/>
</dbReference>
<name>A0A1D2VMC9_9ASCO</name>
<dbReference type="Proteomes" id="UP000095038">
    <property type="component" value="Unassembled WGS sequence"/>
</dbReference>
<dbReference type="GO" id="GO:0006904">
    <property type="term" value="P:vesicle docking involved in exocytosis"/>
    <property type="evidence" value="ECO:0007669"/>
    <property type="project" value="InterPro"/>
</dbReference>
<evidence type="ECO:0000259" key="5">
    <source>
        <dbReference type="Pfam" id="PF04048"/>
    </source>
</evidence>
<dbReference type="EMBL" id="KV454476">
    <property type="protein sequence ID" value="ODV62717.1"/>
    <property type="molecule type" value="Genomic_DNA"/>
</dbReference>
<feature type="non-terminal residue" evidence="7">
    <location>
        <position position="993"/>
    </location>
</feature>
<protein>
    <recommendedName>
        <fullName evidence="4">Exocyst complex component Sec8</fullName>
    </recommendedName>
</protein>
<evidence type="ECO:0000256" key="2">
    <source>
        <dbReference type="ARBA" id="ARBA00022483"/>
    </source>
</evidence>
<gene>
    <name evidence="7" type="ORF">ASCRUDRAFT_20420</name>
</gene>
<dbReference type="GO" id="GO:0048309">
    <property type="term" value="P:endoplasmic reticulum inheritance"/>
    <property type="evidence" value="ECO:0007669"/>
    <property type="project" value="EnsemblFungi"/>
</dbReference>
<evidence type="ECO:0000313" key="7">
    <source>
        <dbReference type="EMBL" id="ODV62717.1"/>
    </source>
</evidence>
<evidence type="ECO:0000313" key="8">
    <source>
        <dbReference type="Proteomes" id="UP000095038"/>
    </source>
</evidence>
<dbReference type="GeneID" id="30963271"/>
<accession>A0A1D2VMC9</accession>
<reference evidence="8" key="1">
    <citation type="submission" date="2016-05" db="EMBL/GenBank/DDBJ databases">
        <title>Comparative genomics of biotechnologically important yeasts.</title>
        <authorList>
            <consortium name="DOE Joint Genome Institute"/>
            <person name="Riley R."/>
            <person name="Haridas S."/>
            <person name="Wolfe K.H."/>
            <person name="Lopes M.R."/>
            <person name="Hittinger C.T."/>
            <person name="Goker M."/>
            <person name="Salamov A."/>
            <person name="Wisecaver J."/>
            <person name="Long T.M."/>
            <person name="Aerts A.L."/>
            <person name="Barry K."/>
            <person name="Choi C."/>
            <person name="Clum A."/>
            <person name="Coughlan A.Y."/>
            <person name="Deshpande S."/>
            <person name="Douglass A.P."/>
            <person name="Hanson S.J."/>
            <person name="Klenk H.-P."/>
            <person name="Labutti K."/>
            <person name="Lapidus A."/>
            <person name="Lindquist E."/>
            <person name="Lipzen A."/>
            <person name="Meier-Kolthoff J.P."/>
            <person name="Ohm R.A."/>
            <person name="Otillar R.P."/>
            <person name="Pangilinan J."/>
            <person name="Peng Y."/>
            <person name="Rokas A."/>
            <person name="Rosa C.A."/>
            <person name="Scheuner C."/>
            <person name="Sibirny A.A."/>
            <person name="Slot J.C."/>
            <person name="Stielow J.B."/>
            <person name="Sun H."/>
            <person name="Kurtzman C.P."/>
            <person name="Blackwell M."/>
            <person name="Grigoriev I.V."/>
            <person name="Jeffries T.W."/>
        </authorList>
    </citation>
    <scope>NUCLEOTIDE SEQUENCE [LARGE SCALE GENOMIC DNA]</scope>
    <source>
        <strain evidence="8">DSM 1968</strain>
    </source>
</reference>
<comment type="similarity">
    <text evidence="4">Belongs to the SEC8 family.</text>
</comment>
<dbReference type="GO" id="GO:0006612">
    <property type="term" value="P:protein targeting to membrane"/>
    <property type="evidence" value="ECO:0007669"/>
    <property type="project" value="UniProtKB-UniRule"/>
</dbReference>
<sequence>RTLSTSQYSDLEKNKMQQSLANLQLVYNEVERDWSAATQEDSNPLELALPLLDTTSVGLASKYPLFTSLYAKIGLSLQNAVDEHFQAFNSSVGSYSTVLEYINDSQETVKAIKENLKQSTAEITDKKDYLNDLNLNSQKYANMIEILDVIEILKNIPEQLENYFVEKNFSKVENLLSYAEQQANSYNLWNIEALAGIKSYLESQRISLFDTIMEELYATIYLKSASYSSSSSSNNQFLLSTNNGFSTLEQYIHNIINIDISERSSNIHSNLEIFLKEWEKSSKLNHLSPSYSYKKDQQMDPYNYIKSLLETLAKLDKLPKALETLTQRNPFELHKLVNHSAEEIRLKHPKNLKETASFNKLDFNQVDFGLGIGDLGVIVLQDYFWNVFTKFLLVLQSHRVVYEISKHILTSNSTASLLNYDFIDIWKNMENESRSLIYSYITDDSVVFSNSHLKNPSHSASKQPFQNNLNLLTERKNNNTTLFHLNDSKLNDSIIIKESEELKSVLQEIFPGFVMSNEKIQDKPLYLEDESYSLQETLVPSNVFNMRVILESFLVFIQGAKNTFPLELKNESNDPIEFFKEFMLKTFLPQLDDSFEYINMNQNDLDNDIKFNGISNSKIFKSADDFYHLFTRICRILNTNLEYRNEYGQIILLILNKFLNKYQRLYDELITKEEFTTDKKIKMTTQWMKFPQLSHISLQILKNDVDKSMIAAEIDILLDKPNLIFENISKSQLLPKKSFNLLSQMLGSISWILMWLLKIRKVISKEEIEKKRNEKNNEDDLVELRNKWLILEGGDTRISEKYEELYLTLEEGESAGLFDKIIEDFKILSRNTLLGLRYDMRLRTMYQLNLAFRNDYWTPESDMIEVVKDIELLNEIIVDYNNKLINVLGCKDRDGILVGLPDFIDRLAILNGSIISKINLNGIKKLNLNIMAIQQVLRNILHKAEDVDFSYSIGYYSLFRKGQNNLIQEIKENKNLFNINENKVMIRLMYSEE</sequence>
<dbReference type="InterPro" id="IPR048630">
    <property type="entry name" value="Sec8_M"/>
</dbReference>
<dbReference type="InterPro" id="IPR007191">
    <property type="entry name" value="Sec8_exocyst_N"/>
</dbReference>
<dbReference type="GO" id="GO:0048313">
    <property type="term" value="P:Golgi inheritance"/>
    <property type="evidence" value="ECO:0007669"/>
    <property type="project" value="EnsemblFungi"/>
</dbReference>
<dbReference type="GO" id="GO:0006893">
    <property type="term" value="P:Golgi to plasma membrane transport"/>
    <property type="evidence" value="ECO:0007669"/>
    <property type="project" value="EnsemblFungi"/>
</dbReference>
<dbReference type="PANTHER" id="PTHR14146">
    <property type="entry name" value="EXOCYST COMPLEX COMPONENT 4"/>
    <property type="match status" value="1"/>
</dbReference>
<dbReference type="Pfam" id="PF20652">
    <property type="entry name" value="Sec8_C"/>
    <property type="match status" value="1"/>
</dbReference>
<dbReference type="InParanoid" id="A0A1D2VMC9"/>
<keyword evidence="1 4" id="KW-0813">Transport</keyword>
<feature type="non-terminal residue" evidence="7">
    <location>
        <position position="1"/>
    </location>
</feature>
<feature type="domain" description="Exocyst complex component Sec8 middle helical bundle" evidence="6">
    <location>
        <begin position="297"/>
        <end position="554"/>
    </location>
</feature>
<dbReference type="Pfam" id="PF04048">
    <property type="entry name" value="Sec8_N"/>
    <property type="match status" value="1"/>
</dbReference>
<dbReference type="PANTHER" id="PTHR14146:SF0">
    <property type="entry name" value="EXOCYST COMPLEX COMPONENT 4"/>
    <property type="match status" value="1"/>
</dbReference>
<proteinExistence type="inferred from homology"/>
<keyword evidence="3 4" id="KW-0653">Protein transport</keyword>
<dbReference type="OrthoDB" id="272977at2759"/>
<dbReference type="GO" id="GO:0000145">
    <property type="term" value="C:exocyst"/>
    <property type="evidence" value="ECO:0007669"/>
    <property type="project" value="UniProtKB-UniRule"/>
</dbReference>
<dbReference type="GO" id="GO:0005935">
    <property type="term" value="C:cellular bud neck"/>
    <property type="evidence" value="ECO:0007669"/>
    <property type="project" value="EnsemblFungi"/>
</dbReference>
<dbReference type="GO" id="GO:0005934">
    <property type="term" value="C:cellular bud tip"/>
    <property type="evidence" value="ECO:0007669"/>
    <property type="project" value="EnsemblFungi"/>
</dbReference>
<evidence type="ECO:0000256" key="4">
    <source>
        <dbReference type="RuleBase" id="RU367079"/>
    </source>
</evidence>
<dbReference type="STRING" id="1344418.A0A1D2VMC9"/>
<evidence type="ECO:0000259" key="6">
    <source>
        <dbReference type="Pfam" id="PF20652"/>
    </source>
</evidence>